<dbReference type="EMBL" id="BPVZ01000074">
    <property type="protein sequence ID" value="GKV27150.1"/>
    <property type="molecule type" value="Genomic_DNA"/>
</dbReference>
<comment type="caution">
    <text evidence="1">The sequence shown here is derived from an EMBL/GenBank/DDBJ whole genome shotgun (WGS) entry which is preliminary data.</text>
</comment>
<proteinExistence type="predicted"/>
<accession>A0AAV5KR78</accession>
<keyword evidence="2" id="KW-1185">Reference proteome</keyword>
<gene>
    <name evidence="1" type="ORF">SLEP1_g36353</name>
</gene>
<evidence type="ECO:0000313" key="2">
    <source>
        <dbReference type="Proteomes" id="UP001054252"/>
    </source>
</evidence>
<name>A0AAV5KR78_9ROSI</name>
<organism evidence="1 2">
    <name type="scientific">Rubroshorea leprosula</name>
    <dbReference type="NCBI Taxonomy" id="152421"/>
    <lineage>
        <taxon>Eukaryota</taxon>
        <taxon>Viridiplantae</taxon>
        <taxon>Streptophyta</taxon>
        <taxon>Embryophyta</taxon>
        <taxon>Tracheophyta</taxon>
        <taxon>Spermatophyta</taxon>
        <taxon>Magnoliopsida</taxon>
        <taxon>eudicotyledons</taxon>
        <taxon>Gunneridae</taxon>
        <taxon>Pentapetalae</taxon>
        <taxon>rosids</taxon>
        <taxon>malvids</taxon>
        <taxon>Malvales</taxon>
        <taxon>Dipterocarpaceae</taxon>
        <taxon>Rubroshorea</taxon>
    </lineage>
</organism>
<reference evidence="1 2" key="1">
    <citation type="journal article" date="2021" name="Commun. Biol.">
        <title>The genome of Shorea leprosula (Dipterocarpaceae) highlights the ecological relevance of drought in aseasonal tropical rainforests.</title>
        <authorList>
            <person name="Ng K.K.S."/>
            <person name="Kobayashi M.J."/>
            <person name="Fawcett J.A."/>
            <person name="Hatakeyama M."/>
            <person name="Paape T."/>
            <person name="Ng C.H."/>
            <person name="Ang C.C."/>
            <person name="Tnah L.H."/>
            <person name="Lee C.T."/>
            <person name="Nishiyama T."/>
            <person name="Sese J."/>
            <person name="O'Brien M.J."/>
            <person name="Copetti D."/>
            <person name="Mohd Noor M.I."/>
            <person name="Ong R.C."/>
            <person name="Putra M."/>
            <person name="Sireger I.Z."/>
            <person name="Indrioko S."/>
            <person name="Kosugi Y."/>
            <person name="Izuno A."/>
            <person name="Isagi Y."/>
            <person name="Lee S.L."/>
            <person name="Shimizu K.K."/>
        </authorList>
    </citation>
    <scope>NUCLEOTIDE SEQUENCE [LARGE SCALE GENOMIC DNA]</scope>
    <source>
        <strain evidence="1">214</strain>
    </source>
</reference>
<dbReference type="AlphaFoldDB" id="A0AAV5KR78"/>
<dbReference type="Proteomes" id="UP001054252">
    <property type="component" value="Unassembled WGS sequence"/>
</dbReference>
<protein>
    <submittedName>
        <fullName evidence="1">Uncharacterized protein</fullName>
    </submittedName>
</protein>
<sequence length="46" mass="5496">MDQIQNRNTLFTRSFGADMSEKRGNLLHLRRHEVFSYPFSNPDLQK</sequence>
<evidence type="ECO:0000313" key="1">
    <source>
        <dbReference type="EMBL" id="GKV27150.1"/>
    </source>
</evidence>